<organism evidence="2 3">
    <name type="scientific">Ferrimicrobium acidiphilum</name>
    <dbReference type="NCBI Taxonomy" id="121039"/>
    <lineage>
        <taxon>Bacteria</taxon>
        <taxon>Bacillati</taxon>
        <taxon>Actinomycetota</taxon>
        <taxon>Acidimicrobiia</taxon>
        <taxon>Acidimicrobiales</taxon>
        <taxon>Acidimicrobiaceae</taxon>
        <taxon>Ferrimicrobium</taxon>
    </lineage>
</organism>
<dbReference type="Gene3D" id="3.30.70.260">
    <property type="match status" value="1"/>
</dbReference>
<evidence type="ECO:0000313" key="2">
    <source>
        <dbReference type="EMBL" id="MEX6429589.1"/>
    </source>
</evidence>
<gene>
    <name evidence="2" type="ORF">AB6A68_07015</name>
</gene>
<dbReference type="SMART" id="SM00930">
    <property type="entry name" value="NIL"/>
    <property type="match status" value="1"/>
</dbReference>
<evidence type="ECO:0000259" key="1">
    <source>
        <dbReference type="SMART" id="SM00930"/>
    </source>
</evidence>
<dbReference type="InterPro" id="IPR018449">
    <property type="entry name" value="NIL_domain"/>
</dbReference>
<reference evidence="2 3" key="1">
    <citation type="submission" date="2024-07" db="EMBL/GenBank/DDBJ databases">
        <title>Draft Genome Sequence of Ferrimicrobium acidiphilum Strain YE2023, Isolated from a Pulp of Bioleach Reactor.</title>
        <authorList>
            <person name="Elkina Y.A."/>
            <person name="Bulaeva A.G."/>
            <person name="Beletsky A.V."/>
            <person name="Mardanov A.V."/>
        </authorList>
    </citation>
    <scope>NUCLEOTIDE SEQUENCE [LARGE SCALE GENOMIC DNA]</scope>
    <source>
        <strain evidence="2 3">YE2023</strain>
    </source>
</reference>
<accession>A0ABV3Y206</accession>
<dbReference type="RefSeq" id="WP_298384374.1">
    <property type="nucleotide sequence ID" value="NZ_JBFSHR010000020.1"/>
</dbReference>
<comment type="caution">
    <text evidence="2">The sequence shown here is derived from an EMBL/GenBank/DDBJ whole genome shotgun (WGS) entry which is preliminary data.</text>
</comment>
<dbReference type="Proteomes" id="UP001560267">
    <property type="component" value="Unassembled WGS sequence"/>
</dbReference>
<feature type="domain" description="NIL" evidence="1">
    <location>
        <begin position="1"/>
        <end position="72"/>
    </location>
</feature>
<sequence>MKAIVKLWYEGALIGEPVLTELVRRFDLVANINRANVEDDLGWIICTLEADRATVERATEWLTTIGVEVEIIGADGGPSGVERAD</sequence>
<protein>
    <submittedName>
        <fullName evidence="2">NIL domain-containing protein</fullName>
    </submittedName>
</protein>
<name>A0ABV3Y206_9ACTN</name>
<dbReference type="Pfam" id="PF09383">
    <property type="entry name" value="NIL"/>
    <property type="match status" value="1"/>
</dbReference>
<keyword evidence="3" id="KW-1185">Reference proteome</keyword>
<evidence type="ECO:0000313" key="3">
    <source>
        <dbReference type="Proteomes" id="UP001560267"/>
    </source>
</evidence>
<dbReference type="InterPro" id="IPR045865">
    <property type="entry name" value="ACT-like_dom_sf"/>
</dbReference>
<proteinExistence type="predicted"/>
<dbReference type="SUPFAM" id="SSF55021">
    <property type="entry name" value="ACT-like"/>
    <property type="match status" value="1"/>
</dbReference>
<dbReference type="EMBL" id="JBFSHR010000020">
    <property type="protein sequence ID" value="MEX6429589.1"/>
    <property type="molecule type" value="Genomic_DNA"/>
</dbReference>